<name>A0A7J3M0I7_ARCFL</name>
<dbReference type="EMBL" id="DSYZ01000015">
    <property type="protein sequence ID" value="HGT82238.1"/>
    <property type="molecule type" value="Genomic_DNA"/>
</dbReference>
<protein>
    <submittedName>
        <fullName evidence="1">Uncharacterized protein</fullName>
    </submittedName>
</protein>
<organism evidence="1">
    <name type="scientific">Archaeoglobus fulgidus</name>
    <dbReference type="NCBI Taxonomy" id="2234"/>
    <lineage>
        <taxon>Archaea</taxon>
        <taxon>Methanobacteriati</taxon>
        <taxon>Methanobacteriota</taxon>
        <taxon>Archaeoglobi</taxon>
        <taxon>Archaeoglobales</taxon>
        <taxon>Archaeoglobaceae</taxon>
        <taxon>Archaeoglobus</taxon>
    </lineage>
</organism>
<proteinExistence type="predicted"/>
<evidence type="ECO:0000313" key="1">
    <source>
        <dbReference type="EMBL" id="HGT82238.1"/>
    </source>
</evidence>
<gene>
    <name evidence="1" type="ORF">ENT52_00685</name>
</gene>
<dbReference type="AlphaFoldDB" id="A0A7J3M0I7"/>
<comment type="caution">
    <text evidence="1">The sequence shown here is derived from an EMBL/GenBank/DDBJ whole genome shotgun (WGS) entry which is preliminary data.</text>
</comment>
<sequence>MVLFRSVGLSAERVAEIIAEIVEMIELRLKDDEMLKKLNEKFSGMDLAFAAFLLGRIVGMSYAIKDANAKAIIADFGRYLEILRTYGREELKKIVEKEILEETYKKIETFRDVI</sequence>
<accession>A0A7J3M0I7</accession>
<reference evidence="1" key="1">
    <citation type="journal article" date="2020" name="mSystems">
        <title>Genome- and Community-Level Interaction Insights into Carbon Utilization and Element Cycling Functions of Hydrothermarchaeota in Hydrothermal Sediment.</title>
        <authorList>
            <person name="Zhou Z."/>
            <person name="Liu Y."/>
            <person name="Xu W."/>
            <person name="Pan J."/>
            <person name="Luo Z.H."/>
            <person name="Li M."/>
        </authorList>
    </citation>
    <scope>NUCLEOTIDE SEQUENCE [LARGE SCALE GENOMIC DNA]</scope>
    <source>
        <strain evidence="1">SpSt-587</strain>
    </source>
</reference>